<dbReference type="AlphaFoldDB" id="A0A381NR75"/>
<dbReference type="GO" id="GO:0006506">
    <property type="term" value="P:GPI anchor biosynthetic process"/>
    <property type="evidence" value="ECO:0007669"/>
    <property type="project" value="TreeGrafter"/>
</dbReference>
<dbReference type="InterPro" id="IPR005135">
    <property type="entry name" value="Endo/exonuclease/phosphatase"/>
</dbReference>
<dbReference type="PANTHER" id="PTHR14859">
    <property type="entry name" value="CALCOFLUOR WHITE HYPERSENSITIVE PROTEIN PRECURSOR"/>
    <property type="match status" value="1"/>
</dbReference>
<proteinExistence type="predicted"/>
<protein>
    <recommendedName>
        <fullName evidence="1">Endonuclease/exonuclease/phosphatase domain-containing protein</fullName>
    </recommendedName>
</protein>
<evidence type="ECO:0000313" key="2">
    <source>
        <dbReference type="EMBL" id="SUZ55983.1"/>
    </source>
</evidence>
<accession>A0A381NR75</accession>
<dbReference type="PANTHER" id="PTHR14859:SF1">
    <property type="entry name" value="PGAP2-INTERACTING PROTEIN"/>
    <property type="match status" value="1"/>
</dbReference>
<dbReference type="Pfam" id="PF03372">
    <property type="entry name" value="Exo_endo_phos"/>
    <property type="match status" value="1"/>
</dbReference>
<dbReference type="Gene3D" id="3.60.10.10">
    <property type="entry name" value="Endonuclease/exonuclease/phosphatase"/>
    <property type="match status" value="1"/>
</dbReference>
<dbReference type="InterPro" id="IPR036691">
    <property type="entry name" value="Endo/exonu/phosph_ase_sf"/>
</dbReference>
<feature type="domain" description="Endonuclease/exonuclease/phosphatase" evidence="1">
    <location>
        <begin position="4"/>
        <end position="297"/>
    </location>
</feature>
<dbReference type="GO" id="GO:0003824">
    <property type="term" value="F:catalytic activity"/>
    <property type="evidence" value="ECO:0007669"/>
    <property type="project" value="InterPro"/>
</dbReference>
<dbReference type="EMBL" id="UINC01000473">
    <property type="protein sequence ID" value="SUZ55983.1"/>
    <property type="molecule type" value="Genomic_DNA"/>
</dbReference>
<reference evidence="2" key="1">
    <citation type="submission" date="2018-05" db="EMBL/GenBank/DDBJ databases">
        <authorList>
            <person name="Lanie J.A."/>
            <person name="Ng W.-L."/>
            <person name="Kazmierczak K.M."/>
            <person name="Andrzejewski T.M."/>
            <person name="Davidsen T.M."/>
            <person name="Wayne K.J."/>
            <person name="Tettelin H."/>
            <person name="Glass J.I."/>
            <person name="Rusch D."/>
            <person name="Podicherti R."/>
            <person name="Tsui H.-C.T."/>
            <person name="Winkler M.E."/>
        </authorList>
    </citation>
    <scope>NUCLEOTIDE SEQUENCE</scope>
</reference>
<gene>
    <name evidence="2" type="ORF">METZ01_LOCUS8837</name>
</gene>
<dbReference type="SUPFAM" id="SSF56219">
    <property type="entry name" value="DNase I-like"/>
    <property type="match status" value="1"/>
</dbReference>
<evidence type="ECO:0000259" key="1">
    <source>
        <dbReference type="Pfam" id="PF03372"/>
    </source>
</evidence>
<sequence length="306" mass="34786">MKLVTFNIRFGLGLDQQIDLGRIAEAVRDADIIALQEVERFWKRSGMNDQPDILSKHLKEFYWVYFPAFNVDASECKNDGTVLNRRRQFGPMVLSRWPIRSSRFIVFPKLGTIDCINTDTGAVECVIDTPSESLRLYSLHLSPVSSRERLMQIDRLLEFHRNAHASGGAWTGDGMQVDPIEAQHFADQNWSNSEMLPPMPTEAIMMGDFNSVPESTEYKRIVGDIDPSYGRVGHLDGFVDSWTVADNRSDERITWLPDPPDRTPGHGLTLDYCLVGPKLGRKVKRAWVDSAMEGSDHRPYWVELDG</sequence>
<name>A0A381NR75_9ZZZZ</name>
<dbReference type="InterPro" id="IPR051916">
    <property type="entry name" value="GPI-anchor_lipid_remodeler"/>
</dbReference>
<dbReference type="GO" id="GO:0016020">
    <property type="term" value="C:membrane"/>
    <property type="evidence" value="ECO:0007669"/>
    <property type="project" value="GOC"/>
</dbReference>
<organism evidence="2">
    <name type="scientific">marine metagenome</name>
    <dbReference type="NCBI Taxonomy" id="408172"/>
    <lineage>
        <taxon>unclassified sequences</taxon>
        <taxon>metagenomes</taxon>
        <taxon>ecological metagenomes</taxon>
    </lineage>
</organism>